<evidence type="ECO:0000259" key="15">
    <source>
        <dbReference type="PROSITE" id="PS50089"/>
    </source>
</evidence>
<dbReference type="GO" id="GO:0008270">
    <property type="term" value="F:zinc ion binding"/>
    <property type="evidence" value="ECO:0007669"/>
    <property type="project" value="UniProtKB-KW"/>
</dbReference>
<keyword evidence="10" id="KW-0862">Zinc</keyword>
<evidence type="ECO:0000256" key="3">
    <source>
        <dbReference type="ARBA" id="ARBA00004906"/>
    </source>
</evidence>
<sequence length="333" mass="37441">MTWCCRYRARPNPQEPQLYVNETILENSTAQPIPSYEYRKDPGLIGDNGSCAICLSDFEGGEKLRTLSECLHSYHVACIDTWLYSHSSCPMCRTDATPSQQVFLNAGDLDSERSPEPYRSVGGLLRGFVIHPRPWFPNSFGHKQQMADNLKTMANWFGFFVHPDKISCGFCRAINLPFHSGPMVPLIEGSRSNIYSRLHVSFQDLPTSFEKSIPSLIPTCKDTSDTDLVSKSEDVTCAVYLSEFKDGEEVKVSPECLHAFRVCCIGMRLFSHSNCPLCRADMGVSKPAHHHSESDTFLLPDSGEPRREIRHSKQAANVIIDDQFRANQFFSSG</sequence>
<dbReference type="UniPathway" id="UPA00143"/>
<evidence type="ECO:0000256" key="9">
    <source>
        <dbReference type="ARBA" id="ARBA00022786"/>
    </source>
</evidence>
<organism evidence="16 17">
    <name type="scientific">Salix dunnii</name>
    <dbReference type="NCBI Taxonomy" id="1413687"/>
    <lineage>
        <taxon>Eukaryota</taxon>
        <taxon>Viridiplantae</taxon>
        <taxon>Streptophyta</taxon>
        <taxon>Embryophyta</taxon>
        <taxon>Tracheophyta</taxon>
        <taxon>Spermatophyta</taxon>
        <taxon>Magnoliopsida</taxon>
        <taxon>eudicotyledons</taxon>
        <taxon>Gunneridae</taxon>
        <taxon>Pentapetalae</taxon>
        <taxon>rosids</taxon>
        <taxon>fabids</taxon>
        <taxon>Malpighiales</taxon>
        <taxon>Salicaceae</taxon>
        <taxon>Saliceae</taxon>
        <taxon>Salix</taxon>
    </lineage>
</organism>
<dbReference type="CDD" id="cd16461">
    <property type="entry name" value="RING-H2_EL5-like"/>
    <property type="match status" value="1"/>
</dbReference>
<evidence type="ECO:0000256" key="10">
    <source>
        <dbReference type="ARBA" id="ARBA00022833"/>
    </source>
</evidence>
<comment type="pathway">
    <text evidence="3">Protein modification; protein ubiquitination.</text>
</comment>
<dbReference type="Proteomes" id="UP000657918">
    <property type="component" value="Chromosome 8"/>
</dbReference>
<dbReference type="AlphaFoldDB" id="A0A835JXM4"/>
<comment type="similarity">
    <text evidence="13">Belongs to the RING-type zinc finger family. ATL subfamily.</text>
</comment>
<evidence type="ECO:0000256" key="14">
    <source>
        <dbReference type="PROSITE-ProRule" id="PRU00175"/>
    </source>
</evidence>
<keyword evidence="8 14" id="KW-0863">Zinc-finger</keyword>
<evidence type="ECO:0000256" key="5">
    <source>
        <dbReference type="ARBA" id="ARBA00022679"/>
    </source>
</evidence>
<evidence type="ECO:0000256" key="2">
    <source>
        <dbReference type="ARBA" id="ARBA00004167"/>
    </source>
</evidence>
<dbReference type="PROSITE" id="PS50089">
    <property type="entry name" value="ZF_RING_2"/>
    <property type="match status" value="1"/>
</dbReference>
<keyword evidence="6" id="KW-0812">Transmembrane</keyword>
<evidence type="ECO:0000256" key="4">
    <source>
        <dbReference type="ARBA" id="ARBA00012483"/>
    </source>
</evidence>
<proteinExistence type="inferred from homology"/>
<reference evidence="16 17" key="1">
    <citation type="submission" date="2020-10" db="EMBL/GenBank/DDBJ databases">
        <title>Plant Genome Project.</title>
        <authorList>
            <person name="Zhang R.-G."/>
        </authorList>
    </citation>
    <scope>NUCLEOTIDE SEQUENCE [LARGE SCALE GENOMIC DNA]</scope>
    <source>
        <strain evidence="16">FAFU-HL-1</strain>
        <tissue evidence="16">Leaf</tissue>
    </source>
</reference>
<evidence type="ECO:0000313" key="17">
    <source>
        <dbReference type="Proteomes" id="UP000657918"/>
    </source>
</evidence>
<protein>
    <recommendedName>
        <fullName evidence="4">RING-type E3 ubiquitin transferase</fullName>
        <ecNumber evidence="4">2.3.2.27</ecNumber>
    </recommendedName>
</protein>
<keyword evidence="5" id="KW-0808">Transferase</keyword>
<dbReference type="OrthoDB" id="8062037at2759"/>
<evidence type="ECO:0000256" key="13">
    <source>
        <dbReference type="ARBA" id="ARBA00024209"/>
    </source>
</evidence>
<keyword evidence="17" id="KW-1185">Reference proteome</keyword>
<evidence type="ECO:0000256" key="6">
    <source>
        <dbReference type="ARBA" id="ARBA00022692"/>
    </source>
</evidence>
<evidence type="ECO:0000256" key="11">
    <source>
        <dbReference type="ARBA" id="ARBA00022989"/>
    </source>
</evidence>
<dbReference type="GO" id="GO:0016020">
    <property type="term" value="C:membrane"/>
    <property type="evidence" value="ECO:0007669"/>
    <property type="project" value="UniProtKB-SubCell"/>
</dbReference>
<accession>A0A835JXM4</accession>
<dbReference type="EMBL" id="JADGMS010000008">
    <property type="protein sequence ID" value="KAF9676811.1"/>
    <property type="molecule type" value="Genomic_DNA"/>
</dbReference>
<evidence type="ECO:0000256" key="8">
    <source>
        <dbReference type="ARBA" id="ARBA00022771"/>
    </source>
</evidence>
<comment type="subcellular location">
    <subcellularLocation>
        <location evidence="2">Membrane</location>
        <topology evidence="2">Single-pass membrane protein</topology>
    </subcellularLocation>
</comment>
<comment type="catalytic activity">
    <reaction evidence="1">
        <text>S-ubiquitinyl-[E2 ubiquitin-conjugating enzyme]-L-cysteine + [acceptor protein]-L-lysine = [E2 ubiquitin-conjugating enzyme]-L-cysteine + N(6)-ubiquitinyl-[acceptor protein]-L-lysine.</text>
        <dbReference type="EC" id="2.3.2.27"/>
    </reaction>
</comment>
<keyword evidence="12" id="KW-0472">Membrane</keyword>
<evidence type="ECO:0000313" key="16">
    <source>
        <dbReference type="EMBL" id="KAF9676811.1"/>
    </source>
</evidence>
<dbReference type="PANTHER" id="PTHR46913:SF1">
    <property type="entry name" value="RING-H2 FINGER PROTEIN ATL16"/>
    <property type="match status" value="1"/>
</dbReference>
<name>A0A835JXM4_9ROSI</name>
<feature type="domain" description="RING-type" evidence="15">
    <location>
        <begin position="51"/>
        <end position="93"/>
    </location>
</feature>
<dbReference type="Gene3D" id="3.30.40.10">
    <property type="entry name" value="Zinc/RING finger domain, C3HC4 (zinc finger)"/>
    <property type="match status" value="2"/>
</dbReference>
<dbReference type="InterPro" id="IPR001841">
    <property type="entry name" value="Znf_RING"/>
</dbReference>
<dbReference type="Pfam" id="PF13639">
    <property type="entry name" value="zf-RING_2"/>
    <property type="match status" value="1"/>
</dbReference>
<dbReference type="GO" id="GO:0016567">
    <property type="term" value="P:protein ubiquitination"/>
    <property type="evidence" value="ECO:0007669"/>
    <property type="project" value="UniProtKB-UniPathway"/>
</dbReference>
<keyword evidence="9" id="KW-0833">Ubl conjugation pathway</keyword>
<dbReference type="EC" id="2.3.2.27" evidence="4"/>
<evidence type="ECO:0000256" key="7">
    <source>
        <dbReference type="ARBA" id="ARBA00022723"/>
    </source>
</evidence>
<keyword evidence="11" id="KW-1133">Transmembrane helix</keyword>
<dbReference type="InterPro" id="IPR013083">
    <property type="entry name" value="Znf_RING/FYVE/PHD"/>
</dbReference>
<dbReference type="SMART" id="SM00184">
    <property type="entry name" value="RING"/>
    <property type="match status" value="2"/>
</dbReference>
<dbReference type="GO" id="GO:0061630">
    <property type="term" value="F:ubiquitin protein ligase activity"/>
    <property type="evidence" value="ECO:0007669"/>
    <property type="project" value="UniProtKB-EC"/>
</dbReference>
<evidence type="ECO:0000256" key="12">
    <source>
        <dbReference type="ARBA" id="ARBA00023136"/>
    </source>
</evidence>
<gene>
    <name evidence="16" type="ORF">SADUNF_Sadunf08G0042000</name>
</gene>
<dbReference type="SUPFAM" id="SSF57850">
    <property type="entry name" value="RING/U-box"/>
    <property type="match status" value="2"/>
</dbReference>
<comment type="caution">
    <text evidence="16">The sequence shown here is derived from an EMBL/GenBank/DDBJ whole genome shotgun (WGS) entry which is preliminary data.</text>
</comment>
<dbReference type="PANTHER" id="PTHR46913">
    <property type="entry name" value="RING-H2 FINGER PROTEIN ATL16"/>
    <property type="match status" value="1"/>
</dbReference>
<dbReference type="InterPro" id="IPR044600">
    <property type="entry name" value="ATL1/ATL16-like"/>
</dbReference>
<evidence type="ECO:0000256" key="1">
    <source>
        <dbReference type="ARBA" id="ARBA00000900"/>
    </source>
</evidence>
<keyword evidence="7" id="KW-0479">Metal-binding</keyword>